<reference evidence="1 2" key="1">
    <citation type="journal article" date="2018" name="Nat. Commun.">
        <title>Tailed giant Tupanvirus possesses the most complete translational apparatus of the known virosphere.</title>
        <authorList>
            <person name="Abrahao J."/>
            <person name="Silva L."/>
            <person name="Silva L.S."/>
            <person name="Khalil J.Y.B."/>
            <person name="Rodrigues R."/>
            <person name="Arantes T."/>
            <person name="Assis F."/>
            <person name="Boratto P."/>
            <person name="Andrade M."/>
            <person name="Kroon E.G."/>
            <person name="Ribeiro B."/>
            <person name="Bergier I."/>
            <person name="Seligmann H."/>
            <person name="Ghigo E."/>
            <person name="Colson P."/>
            <person name="Levasseur A."/>
            <person name="Kroemer G."/>
            <person name="Raoult D."/>
            <person name="La Scola B."/>
        </authorList>
    </citation>
    <scope>NUCLEOTIDE SEQUENCE [LARGE SCALE GENOMIC DNA]</scope>
    <source>
        <strain evidence="1">Deep ocean</strain>
    </source>
</reference>
<dbReference type="InterPro" id="IPR027450">
    <property type="entry name" value="AlkB-like"/>
</dbReference>
<accession>A0A2K9L320</accession>
<dbReference type="Pfam" id="PF13532">
    <property type="entry name" value="2OG-FeII_Oxy_2"/>
    <property type="match status" value="1"/>
</dbReference>
<dbReference type="Gene3D" id="2.60.120.590">
    <property type="entry name" value="Alpha-ketoglutarate-dependent dioxygenase AlkB-like"/>
    <property type="match status" value="1"/>
</dbReference>
<sequence length="136" mass="16083">MWKVYFVNSDNHWNNRDGPEHDWEAASIIIHESIDFTDLDKLTWSKDILYAHGAAGVFPYDDYGNSKKLNHPEIINKNQEFLDILNDMYIQNNFNDKYFMFDNGISFYENEARPRPYIYGKNSDGKVVCVFLHSLF</sequence>
<evidence type="ECO:0000313" key="1">
    <source>
        <dbReference type="EMBL" id="AUL78879.3"/>
    </source>
</evidence>
<dbReference type="RefSeq" id="YP_010780152.1">
    <property type="nucleotide sequence ID" value="NC_075038.1"/>
</dbReference>
<keyword evidence="2" id="KW-1185">Reference proteome</keyword>
<evidence type="ECO:0000313" key="2">
    <source>
        <dbReference type="Proteomes" id="UP000241719"/>
    </source>
</evidence>
<dbReference type="GeneID" id="80516843"/>
<dbReference type="KEGG" id="vg:80516843"/>
<name>A0A2K9L320_9VIRU</name>
<protein>
    <submittedName>
        <fullName evidence="1">Orfan</fullName>
    </submittedName>
</protein>
<proteinExistence type="predicted"/>
<dbReference type="Proteomes" id="UP000241719">
    <property type="component" value="Segment"/>
</dbReference>
<dbReference type="SUPFAM" id="SSF51197">
    <property type="entry name" value="Clavaminate synthase-like"/>
    <property type="match status" value="1"/>
</dbReference>
<organism evidence="1 2">
    <name type="scientific">Tupanvirus deep ocean</name>
    <dbReference type="NCBI Taxonomy" id="2126984"/>
    <lineage>
        <taxon>Viruses</taxon>
        <taxon>Varidnaviria</taxon>
        <taxon>Bamfordvirae</taxon>
        <taxon>Nucleocytoviricota</taxon>
        <taxon>Megaviricetes</taxon>
        <taxon>Imitervirales</taxon>
        <taxon>Mimiviridae</taxon>
        <taxon>Megamimivirinae</taxon>
        <taxon>Tupanvirus</taxon>
        <taxon>Tupanvirus altamarinense</taxon>
    </lineage>
</organism>
<dbReference type="EMBL" id="MF405918">
    <property type="protein sequence ID" value="AUL78879.3"/>
    <property type="molecule type" value="Genomic_DNA"/>
</dbReference>
<dbReference type="InterPro" id="IPR037151">
    <property type="entry name" value="AlkB-like_sf"/>
</dbReference>